<dbReference type="PANTHER" id="PTHR11200">
    <property type="entry name" value="INOSITOL 5-PHOSPHATASE"/>
    <property type="match status" value="1"/>
</dbReference>
<proteinExistence type="predicted"/>
<sequence>MSKCCYLEIIENRCSVVIKSDDAEATQRRDFKDFKSSILWMMADAAASVHRFVKQKLSNDEICLLCVEGKELVEGAGKIRKFVCLIERQGDHAVFVYVSKSVPCQTSEDLRLENRYPRLFKMGTCWPYRMTAITSNELDGFEDDFFNLALTSSGSSQQSNSELTESLDQVAQKQLGLKPGANMAAGLKPLSAREKLVEHQLKNRQSEFVEIQNFSFQELDLSNQAYIFSDSAREAEWQDAVAKHLHPRAVYQKLKSIRLVGVLLMVFIKDIHWTHVNLIDSDYVATGIMGMLGNKGGVGVRFSLHDSTLLFINSHLAAHQEEYERRNQDAFDIESKMKFKRFLPPLTVQDHDVVFWLGDLNYRIDQDITVLRKHMSTNIVYKSYSEGEINFPPTYRYDTGTDNFDTSEKARNPAWCDRVLWKGSGVRQIIYRSHPALKISDHKPVSSLFDTGIKVVLKEKYKKVYEDIMKQLDRLENDYLPQVSLTQREFLFLDVKFMEPHELILAVANTGQIPVTFEFINKPDEDTYCKPWLKVSPSSAVIEPGDSVEIFLEVLIPISGNYIVSSFGSSIEALVQMHGPIREVPTADLVNMERPGSLDNVDTHAVDTRLLAAPKEIFRLVDHIWQYGKHQEDLFQQQGLNTEMHQIRDCLDTGTPEQLLIPYSLYENCISVSNNHLLCKQVMSEVPLCHRNVFKYLCAFLRQLLEESKYNNLDIKYLCPLFGDKFLRPPPVRMTKSRRTAVKSEDMKKAAFLYHFLFYFEC</sequence>
<dbReference type="Gene3D" id="1.10.555.10">
    <property type="entry name" value="Rho GTPase activation protein"/>
    <property type="match status" value="1"/>
</dbReference>
<name>A0ABY7EKQ0_MYAAR</name>
<dbReference type="InterPro" id="IPR008936">
    <property type="entry name" value="Rho_GTPase_activation_prot"/>
</dbReference>
<dbReference type="Pfam" id="PF22669">
    <property type="entry name" value="Exo_endo_phos2"/>
    <property type="match status" value="1"/>
</dbReference>
<dbReference type="InterPro" id="IPR047078">
    <property type="entry name" value="RhoGAP_OCRL1"/>
</dbReference>
<dbReference type="Pfam" id="PF21310">
    <property type="entry name" value="OCRL-like_ASH"/>
    <property type="match status" value="1"/>
</dbReference>
<dbReference type="EMBL" id="CP111017">
    <property type="protein sequence ID" value="WAR08974.1"/>
    <property type="molecule type" value="Genomic_DNA"/>
</dbReference>
<evidence type="ECO:0000313" key="7">
    <source>
        <dbReference type="EMBL" id="WAR08974.1"/>
    </source>
</evidence>
<reference evidence="7" key="1">
    <citation type="submission" date="2022-11" db="EMBL/GenBank/DDBJ databases">
        <title>Centuries of genome instability and evolution in soft-shell clam transmissible cancer (bioRxiv).</title>
        <authorList>
            <person name="Hart S.F.M."/>
            <person name="Yonemitsu M.A."/>
            <person name="Giersch R.M."/>
            <person name="Beal B.F."/>
            <person name="Arriagada G."/>
            <person name="Davis B.W."/>
            <person name="Ostrander E.A."/>
            <person name="Goff S.P."/>
            <person name="Metzger M.J."/>
        </authorList>
    </citation>
    <scope>NUCLEOTIDE SEQUENCE</scope>
    <source>
        <strain evidence="7">MELC-2E11</strain>
        <tissue evidence="7">Siphon/mantle</tissue>
    </source>
</reference>
<feature type="domain" description="Rho-GAP" evidence="6">
    <location>
        <begin position="611"/>
        <end position="752"/>
    </location>
</feature>
<dbReference type="InterPro" id="IPR046985">
    <property type="entry name" value="IP5"/>
</dbReference>
<feature type="domain" description="Inositol polyphosphate-related phosphatase" evidence="5">
    <location>
        <begin position="181"/>
        <end position="457"/>
    </location>
</feature>
<comment type="subcellular location">
    <subcellularLocation>
        <location evidence="2">Cytoplasmic vesicle</location>
        <location evidence="2">Phagosome membrane</location>
    </subcellularLocation>
    <subcellularLocation>
        <location evidence="1">Early endosome membrane</location>
    </subcellularLocation>
</comment>
<keyword evidence="3" id="KW-0967">Endosome</keyword>
<dbReference type="InterPro" id="IPR036691">
    <property type="entry name" value="Endo/exonu/phosph_ase_sf"/>
</dbReference>
<evidence type="ECO:0000256" key="4">
    <source>
        <dbReference type="ARBA" id="ARBA00023329"/>
    </source>
</evidence>
<dbReference type="SMART" id="SM00324">
    <property type="entry name" value="RhoGAP"/>
    <property type="match status" value="1"/>
</dbReference>
<dbReference type="SUPFAM" id="SSF56219">
    <property type="entry name" value="DNase I-like"/>
    <property type="match status" value="1"/>
</dbReference>
<evidence type="ECO:0000256" key="3">
    <source>
        <dbReference type="ARBA" id="ARBA00022753"/>
    </source>
</evidence>
<evidence type="ECO:0000313" key="8">
    <source>
        <dbReference type="Proteomes" id="UP001164746"/>
    </source>
</evidence>
<dbReference type="Proteomes" id="UP001164746">
    <property type="component" value="Chromosome 6"/>
</dbReference>
<dbReference type="PANTHER" id="PTHR11200:SF300">
    <property type="entry name" value="TYPE II INOSITOL 1,4,5-TRISPHOSPHATE 5-PHOSPHATASE"/>
    <property type="match status" value="1"/>
</dbReference>
<evidence type="ECO:0000259" key="6">
    <source>
        <dbReference type="SMART" id="SM00324"/>
    </source>
</evidence>
<dbReference type="InterPro" id="IPR000300">
    <property type="entry name" value="IPPc"/>
</dbReference>
<dbReference type="InterPro" id="IPR013783">
    <property type="entry name" value="Ig-like_fold"/>
</dbReference>
<dbReference type="Gene3D" id="3.60.10.10">
    <property type="entry name" value="Endonuclease/exonuclease/phosphatase"/>
    <property type="match status" value="1"/>
</dbReference>
<dbReference type="InterPro" id="IPR048869">
    <property type="entry name" value="OCRL-1_2_ASH"/>
</dbReference>
<dbReference type="InterPro" id="IPR000198">
    <property type="entry name" value="RhoGAP_dom"/>
</dbReference>
<evidence type="ECO:0000259" key="5">
    <source>
        <dbReference type="SMART" id="SM00128"/>
    </source>
</evidence>
<keyword evidence="8" id="KW-1185">Reference proteome</keyword>
<gene>
    <name evidence="7" type="ORF">MAR_018932</name>
</gene>
<dbReference type="SMART" id="SM00128">
    <property type="entry name" value="IPPc"/>
    <property type="match status" value="1"/>
</dbReference>
<dbReference type="Gene3D" id="2.60.40.10">
    <property type="entry name" value="Immunoglobulins"/>
    <property type="match status" value="1"/>
</dbReference>
<evidence type="ECO:0000256" key="1">
    <source>
        <dbReference type="ARBA" id="ARBA00004146"/>
    </source>
</evidence>
<organism evidence="7 8">
    <name type="scientific">Mya arenaria</name>
    <name type="common">Soft-shell clam</name>
    <dbReference type="NCBI Taxonomy" id="6604"/>
    <lineage>
        <taxon>Eukaryota</taxon>
        <taxon>Metazoa</taxon>
        <taxon>Spiralia</taxon>
        <taxon>Lophotrochozoa</taxon>
        <taxon>Mollusca</taxon>
        <taxon>Bivalvia</taxon>
        <taxon>Autobranchia</taxon>
        <taxon>Heteroconchia</taxon>
        <taxon>Euheterodonta</taxon>
        <taxon>Imparidentia</taxon>
        <taxon>Neoheterodontei</taxon>
        <taxon>Myida</taxon>
        <taxon>Myoidea</taxon>
        <taxon>Myidae</taxon>
        <taxon>Mya</taxon>
    </lineage>
</organism>
<dbReference type="Pfam" id="PF00620">
    <property type="entry name" value="RhoGAP"/>
    <property type="match status" value="1"/>
</dbReference>
<dbReference type="CDD" id="cd04380">
    <property type="entry name" value="RhoGAP_OCRL1"/>
    <property type="match status" value="1"/>
</dbReference>
<evidence type="ECO:0000256" key="2">
    <source>
        <dbReference type="ARBA" id="ARBA00004580"/>
    </source>
</evidence>
<accession>A0ABY7EKQ0</accession>
<dbReference type="SUPFAM" id="SSF48350">
    <property type="entry name" value="GTPase activation domain, GAP"/>
    <property type="match status" value="1"/>
</dbReference>
<protein>
    <submittedName>
        <fullName evidence="7">OCRL-like protein</fullName>
    </submittedName>
</protein>
<dbReference type="Gene3D" id="2.30.29.110">
    <property type="match status" value="1"/>
</dbReference>
<keyword evidence="4" id="KW-0968">Cytoplasmic vesicle</keyword>